<name>A0A9Q3E3J8_9BASI</name>
<gene>
    <name evidence="1" type="ORF">O181_051326</name>
</gene>
<evidence type="ECO:0000313" key="2">
    <source>
        <dbReference type="Proteomes" id="UP000765509"/>
    </source>
</evidence>
<dbReference type="OrthoDB" id="2506424at2759"/>
<accession>A0A9Q3E3J8</accession>
<comment type="caution">
    <text evidence="1">The sequence shown here is derived from an EMBL/GenBank/DDBJ whole genome shotgun (WGS) entry which is preliminary data.</text>
</comment>
<sequence length="209" mass="24208">MEAHWLLENRASWTHKADPLFVTSPTTFPIMVHSCPTYVDFDNEICRNALLQQNEIEKKHVNRTQWLGHPKEENKTHGSLVIHLTERLLAQQILWGGLIFDGNFMRSMAYTPGPAQFFNCLKTGHQAFQWKEDPKCSKCGGTHSSQDCKDLSYTPSIRRCIQCVNQDKFTNQPVDLYNEKYHHSDLSQKCPIRQKEIQNLTPQPRINGK</sequence>
<protein>
    <submittedName>
        <fullName evidence="1">Uncharacterized protein</fullName>
    </submittedName>
</protein>
<organism evidence="1 2">
    <name type="scientific">Austropuccinia psidii MF-1</name>
    <dbReference type="NCBI Taxonomy" id="1389203"/>
    <lineage>
        <taxon>Eukaryota</taxon>
        <taxon>Fungi</taxon>
        <taxon>Dikarya</taxon>
        <taxon>Basidiomycota</taxon>
        <taxon>Pucciniomycotina</taxon>
        <taxon>Pucciniomycetes</taxon>
        <taxon>Pucciniales</taxon>
        <taxon>Sphaerophragmiaceae</taxon>
        <taxon>Austropuccinia</taxon>
    </lineage>
</organism>
<proteinExistence type="predicted"/>
<dbReference type="Proteomes" id="UP000765509">
    <property type="component" value="Unassembled WGS sequence"/>
</dbReference>
<reference evidence="1" key="1">
    <citation type="submission" date="2021-03" db="EMBL/GenBank/DDBJ databases">
        <title>Draft genome sequence of rust myrtle Austropuccinia psidii MF-1, a brazilian biotype.</title>
        <authorList>
            <person name="Quecine M.C."/>
            <person name="Pachon D.M.R."/>
            <person name="Bonatelli M.L."/>
            <person name="Correr F.H."/>
            <person name="Franceschini L.M."/>
            <person name="Leite T.F."/>
            <person name="Margarido G.R.A."/>
            <person name="Almeida C.A."/>
            <person name="Ferrarezi J.A."/>
            <person name="Labate C.A."/>
        </authorList>
    </citation>
    <scope>NUCLEOTIDE SEQUENCE</scope>
    <source>
        <strain evidence="1">MF-1</strain>
    </source>
</reference>
<evidence type="ECO:0000313" key="1">
    <source>
        <dbReference type="EMBL" id="MBW0511611.1"/>
    </source>
</evidence>
<keyword evidence="2" id="KW-1185">Reference proteome</keyword>
<dbReference type="EMBL" id="AVOT02022287">
    <property type="protein sequence ID" value="MBW0511611.1"/>
    <property type="molecule type" value="Genomic_DNA"/>
</dbReference>
<dbReference type="AlphaFoldDB" id="A0A9Q3E3J8"/>